<sequence>MKKKLIDFLPPEIANIRDFKEIMDTENIEIELIEKVQQRILKENFIDTATEYGIKHQEKLFKIKADLVNDTLEFRKLRIKNRKMDKMPITQKALELKLKNLFGEGNYKVEVLNDEYVLKVEINTFDWSMFNEIVDNFRNIIPCNMLLNSSLVQKINSNIYYVSVITSGEEITVYPWMPKDITSRGKVNIAMGGNIGVENITVYPRKEA</sequence>
<gene>
    <name evidence="1" type="ORF">OW729_09715</name>
</gene>
<organism evidence="1 2">
    <name type="scientific">Clostridium brassicae</name>
    <dbReference type="NCBI Taxonomy" id="2999072"/>
    <lineage>
        <taxon>Bacteria</taxon>
        <taxon>Bacillati</taxon>
        <taxon>Bacillota</taxon>
        <taxon>Clostridia</taxon>
        <taxon>Eubacteriales</taxon>
        <taxon>Clostridiaceae</taxon>
        <taxon>Clostridium</taxon>
    </lineage>
</organism>
<comment type="caution">
    <text evidence="1">The sequence shown here is derived from an EMBL/GenBank/DDBJ whole genome shotgun (WGS) entry which is preliminary data.</text>
</comment>
<evidence type="ECO:0000313" key="2">
    <source>
        <dbReference type="Proteomes" id="UP001144612"/>
    </source>
</evidence>
<keyword evidence="2" id="KW-1185">Reference proteome</keyword>
<dbReference type="EMBL" id="JAPQFJ010000008">
    <property type="protein sequence ID" value="MCY6958879.1"/>
    <property type="molecule type" value="Genomic_DNA"/>
</dbReference>
<dbReference type="InterPro" id="IPR018755">
    <property type="entry name" value="Phage_Mu_Gp48"/>
</dbReference>
<evidence type="ECO:0000313" key="1">
    <source>
        <dbReference type="EMBL" id="MCY6958879.1"/>
    </source>
</evidence>
<dbReference type="Pfam" id="PF10076">
    <property type="entry name" value="Phage_Mu_Gp48"/>
    <property type="match status" value="1"/>
</dbReference>
<dbReference type="Proteomes" id="UP001144612">
    <property type="component" value="Unassembled WGS sequence"/>
</dbReference>
<protein>
    <submittedName>
        <fullName evidence="1">DUF2313 domain-containing protein</fullName>
    </submittedName>
</protein>
<proteinExistence type="predicted"/>
<accession>A0ABT4DCX5</accession>
<reference evidence="1" key="1">
    <citation type="submission" date="2022-12" db="EMBL/GenBank/DDBJ databases">
        <title>Clostridium sp. nov., isolated from industrial wastewater.</title>
        <authorList>
            <person name="Jiayan W."/>
        </authorList>
    </citation>
    <scope>NUCLEOTIDE SEQUENCE</scope>
    <source>
        <strain evidence="1">ZC22-4</strain>
    </source>
</reference>
<dbReference type="RefSeq" id="WP_268061292.1">
    <property type="nucleotide sequence ID" value="NZ_JAPQFJ010000008.1"/>
</dbReference>
<name>A0ABT4DCX5_9CLOT</name>